<proteinExistence type="predicted"/>
<dbReference type="SUPFAM" id="SSF55729">
    <property type="entry name" value="Acyl-CoA N-acyltransferases (Nat)"/>
    <property type="match status" value="1"/>
</dbReference>
<dbReference type="PANTHER" id="PTHR43441">
    <property type="entry name" value="RIBOSOMAL-PROTEIN-SERINE ACETYLTRANSFERASE"/>
    <property type="match status" value="1"/>
</dbReference>
<reference evidence="2 3" key="1">
    <citation type="submission" date="2021-12" db="EMBL/GenBank/DDBJ databases">
        <title>Discovery of the Pendulisporaceae a myxobacterial family with distinct sporulation behavior and unique specialized metabolism.</title>
        <authorList>
            <person name="Garcia R."/>
            <person name="Popoff A."/>
            <person name="Bader C.D."/>
            <person name="Loehr J."/>
            <person name="Walesch S."/>
            <person name="Walt C."/>
            <person name="Boldt J."/>
            <person name="Bunk B."/>
            <person name="Haeckl F.J.F.P.J."/>
            <person name="Gunesch A.P."/>
            <person name="Birkelbach J."/>
            <person name="Nuebel U."/>
            <person name="Pietschmann T."/>
            <person name="Bach T."/>
            <person name="Mueller R."/>
        </authorList>
    </citation>
    <scope>NUCLEOTIDE SEQUENCE [LARGE SCALE GENOMIC DNA]</scope>
    <source>
        <strain evidence="2 3">MSr12523</strain>
    </source>
</reference>
<keyword evidence="3" id="KW-1185">Reference proteome</keyword>
<dbReference type="PROSITE" id="PS51186">
    <property type="entry name" value="GNAT"/>
    <property type="match status" value="1"/>
</dbReference>
<sequence length="194" mass="22039">MNPALIDLPEAIETPRLYIRRPLPGDGPVLNASIIETWESLQATMNWAQERPTVEESETRVRHQCAAFMTRTDLPMLVFLSDRRTHVGCTGLHRMDWDVPRFEIGYWVRSSFEGQGYVTETVRALTDFAMGTLGAQRVEIRCSHRNTRSQRVAERCGFTLEGRLRNDAREPDGELRDTLIYAKIAEASRAGAST</sequence>
<dbReference type="InterPro" id="IPR051908">
    <property type="entry name" value="Ribosomal_N-acetyltransferase"/>
</dbReference>
<dbReference type="RefSeq" id="WP_394846053.1">
    <property type="nucleotide sequence ID" value="NZ_CP089982.1"/>
</dbReference>
<evidence type="ECO:0000259" key="1">
    <source>
        <dbReference type="PROSITE" id="PS51186"/>
    </source>
</evidence>
<dbReference type="Gene3D" id="3.40.630.30">
    <property type="match status" value="1"/>
</dbReference>
<dbReference type="InterPro" id="IPR016181">
    <property type="entry name" value="Acyl_CoA_acyltransferase"/>
</dbReference>
<protein>
    <submittedName>
        <fullName evidence="2">GNAT family N-acetyltransferase</fullName>
    </submittedName>
</protein>
<organism evidence="2 3">
    <name type="scientific">Pendulispora brunnea</name>
    <dbReference type="NCBI Taxonomy" id="2905690"/>
    <lineage>
        <taxon>Bacteria</taxon>
        <taxon>Pseudomonadati</taxon>
        <taxon>Myxococcota</taxon>
        <taxon>Myxococcia</taxon>
        <taxon>Myxococcales</taxon>
        <taxon>Sorangiineae</taxon>
        <taxon>Pendulisporaceae</taxon>
        <taxon>Pendulispora</taxon>
    </lineage>
</organism>
<name>A0ABZ2K9S8_9BACT</name>
<dbReference type="EMBL" id="CP089982">
    <property type="protein sequence ID" value="WXA95446.1"/>
    <property type="molecule type" value="Genomic_DNA"/>
</dbReference>
<dbReference type="InterPro" id="IPR000182">
    <property type="entry name" value="GNAT_dom"/>
</dbReference>
<gene>
    <name evidence="2" type="ORF">LZC95_01150</name>
</gene>
<evidence type="ECO:0000313" key="2">
    <source>
        <dbReference type="EMBL" id="WXA95446.1"/>
    </source>
</evidence>
<dbReference type="Pfam" id="PF13302">
    <property type="entry name" value="Acetyltransf_3"/>
    <property type="match status" value="1"/>
</dbReference>
<dbReference type="Proteomes" id="UP001379533">
    <property type="component" value="Chromosome"/>
</dbReference>
<dbReference type="PANTHER" id="PTHR43441:SF3">
    <property type="entry name" value="ACETYLTRANSFERASE"/>
    <property type="match status" value="1"/>
</dbReference>
<accession>A0ABZ2K9S8</accession>
<evidence type="ECO:0000313" key="3">
    <source>
        <dbReference type="Proteomes" id="UP001379533"/>
    </source>
</evidence>
<feature type="domain" description="N-acetyltransferase" evidence="1">
    <location>
        <begin position="17"/>
        <end position="186"/>
    </location>
</feature>